<comment type="similarity">
    <text evidence="4">Belongs to the peptidase C14A family.</text>
</comment>
<dbReference type="GO" id="GO:0005739">
    <property type="term" value="C:mitochondrion"/>
    <property type="evidence" value="ECO:0007669"/>
    <property type="project" value="UniProtKB-SubCell"/>
</dbReference>
<evidence type="ECO:0000256" key="6">
    <source>
        <dbReference type="ARBA" id="ARBA00023128"/>
    </source>
</evidence>
<name>A0ABD1Y957_9MARC</name>
<dbReference type="GO" id="GO:0016020">
    <property type="term" value="C:membrane"/>
    <property type="evidence" value="ECO:0007669"/>
    <property type="project" value="UniProtKB-SubCell"/>
</dbReference>
<evidence type="ECO:0000256" key="2">
    <source>
        <dbReference type="ARBA" id="ARBA00004240"/>
    </source>
</evidence>
<feature type="domain" description="Caspase family p20" evidence="8">
    <location>
        <begin position="160"/>
        <end position="287"/>
    </location>
</feature>
<dbReference type="Proteomes" id="UP001605036">
    <property type="component" value="Unassembled WGS sequence"/>
</dbReference>
<dbReference type="InterPro" id="IPR001309">
    <property type="entry name" value="Pept_C14_p20"/>
</dbReference>
<dbReference type="InterPro" id="IPR015917">
    <property type="entry name" value="Pept_C14A"/>
</dbReference>
<organism evidence="9 10">
    <name type="scientific">Riccia fluitans</name>
    <dbReference type="NCBI Taxonomy" id="41844"/>
    <lineage>
        <taxon>Eukaryota</taxon>
        <taxon>Viridiplantae</taxon>
        <taxon>Streptophyta</taxon>
        <taxon>Embryophyta</taxon>
        <taxon>Marchantiophyta</taxon>
        <taxon>Marchantiopsida</taxon>
        <taxon>Marchantiidae</taxon>
        <taxon>Marchantiales</taxon>
        <taxon>Ricciaceae</taxon>
        <taxon>Riccia</taxon>
    </lineage>
</organism>
<dbReference type="AlphaFoldDB" id="A0ABD1Y957"/>
<dbReference type="InterPro" id="IPR011600">
    <property type="entry name" value="Pept_C14_caspase"/>
</dbReference>
<dbReference type="SMART" id="SM00115">
    <property type="entry name" value="CASc"/>
    <property type="match status" value="1"/>
</dbReference>
<evidence type="ECO:0000313" key="9">
    <source>
        <dbReference type="EMBL" id="KAL2622267.1"/>
    </source>
</evidence>
<dbReference type="EMBL" id="JBHFFA010000006">
    <property type="protein sequence ID" value="KAL2622267.1"/>
    <property type="molecule type" value="Genomic_DNA"/>
</dbReference>
<evidence type="ECO:0000256" key="1">
    <source>
        <dbReference type="ARBA" id="ARBA00004173"/>
    </source>
</evidence>
<dbReference type="PRINTS" id="PR00376">
    <property type="entry name" value="IL1BCENZYME"/>
</dbReference>
<dbReference type="Pfam" id="PF00656">
    <property type="entry name" value="Peptidase_C14"/>
    <property type="match status" value="1"/>
</dbReference>
<gene>
    <name evidence="9" type="ORF">R1flu_002472</name>
</gene>
<comment type="subcellular location">
    <subcellularLocation>
        <location evidence="2">Endoplasmic reticulum</location>
    </subcellularLocation>
    <subcellularLocation>
        <location evidence="3">Membrane</location>
    </subcellularLocation>
    <subcellularLocation>
        <location evidence="1">Mitochondrion</location>
    </subcellularLocation>
</comment>
<evidence type="ECO:0000256" key="7">
    <source>
        <dbReference type="ARBA" id="ARBA00023136"/>
    </source>
</evidence>
<keyword evidence="7" id="KW-0472">Membrane</keyword>
<dbReference type="PANTHER" id="PTHR48182:SF2">
    <property type="entry name" value="PROTEIN SERAC1"/>
    <property type="match status" value="1"/>
</dbReference>
<evidence type="ECO:0000256" key="5">
    <source>
        <dbReference type="ARBA" id="ARBA00022824"/>
    </source>
</evidence>
<protein>
    <recommendedName>
        <fullName evidence="8">Caspase family p20 domain-containing protein</fullName>
    </recommendedName>
</protein>
<proteinExistence type="inferred from homology"/>
<sequence>MMTCYDPDKKRRLQAFFSSIRGVAYYGTSQSGYSSNDVQGRNDDEGNWRSQFSYKKMGRLYSDYKHFRDFATYSGWKELALGETRPTQLGKQQSKIIVVDESCASKGIQRNSFFPIAGDHFTICKPKNPSSNSFLYLKHFINTAIDEAQYRNLNVLRKRLRGTAIIITMNKGKKKEGKKDKRVGSDFDRLRMKVIAEYLNFLPRCIDDEEAEEFPSVVKNIWENDVKDEDECLLCYVSAHGAVVGGKQVIFDKEERSVDLLSGIFQPIFDCPRLAGKPKVLVVNACRQFMKEVMDEDGRRTLVKVRHGEGTSTQEEKNLTGNVKDCLLVYSTKLGKESWRVLKGYDKGALFTKEMTDQVKVYYLTEDVLTIFEKLESRVDELAKSFGEEFTESPVICSTLSKRLSWRPR</sequence>
<dbReference type="InterPro" id="IPR029030">
    <property type="entry name" value="Caspase-like_dom_sf"/>
</dbReference>
<reference evidence="9 10" key="1">
    <citation type="submission" date="2024-09" db="EMBL/GenBank/DDBJ databases">
        <title>Chromosome-scale assembly of Riccia fluitans.</title>
        <authorList>
            <person name="Paukszto L."/>
            <person name="Sawicki J."/>
            <person name="Karawczyk K."/>
            <person name="Piernik-Szablinska J."/>
            <person name="Szczecinska M."/>
            <person name="Mazdziarz M."/>
        </authorList>
    </citation>
    <scope>NUCLEOTIDE SEQUENCE [LARGE SCALE GENOMIC DNA]</scope>
    <source>
        <strain evidence="9">Rf_01</strain>
        <tissue evidence="9">Aerial parts of the thallus</tissue>
    </source>
</reference>
<evidence type="ECO:0000259" key="8">
    <source>
        <dbReference type="PROSITE" id="PS50208"/>
    </source>
</evidence>
<evidence type="ECO:0000256" key="3">
    <source>
        <dbReference type="ARBA" id="ARBA00004370"/>
    </source>
</evidence>
<keyword evidence="10" id="KW-1185">Reference proteome</keyword>
<dbReference type="PROSITE" id="PS50208">
    <property type="entry name" value="CASPASE_P20"/>
    <property type="match status" value="1"/>
</dbReference>
<evidence type="ECO:0000313" key="10">
    <source>
        <dbReference type="Proteomes" id="UP001605036"/>
    </source>
</evidence>
<evidence type="ECO:0000256" key="4">
    <source>
        <dbReference type="ARBA" id="ARBA00010134"/>
    </source>
</evidence>
<dbReference type="SUPFAM" id="SSF52129">
    <property type="entry name" value="Caspase-like"/>
    <property type="match status" value="1"/>
</dbReference>
<keyword evidence="6" id="KW-0496">Mitochondrion</keyword>
<dbReference type="GO" id="GO:0005783">
    <property type="term" value="C:endoplasmic reticulum"/>
    <property type="evidence" value="ECO:0007669"/>
    <property type="project" value="UniProtKB-SubCell"/>
</dbReference>
<accession>A0ABD1Y957</accession>
<dbReference type="PANTHER" id="PTHR48182">
    <property type="entry name" value="PROTEIN SERAC1"/>
    <property type="match status" value="1"/>
</dbReference>
<dbReference type="Gene3D" id="3.40.50.1460">
    <property type="match status" value="1"/>
</dbReference>
<comment type="caution">
    <text evidence="9">The sequence shown here is derived from an EMBL/GenBank/DDBJ whole genome shotgun (WGS) entry which is preliminary data.</text>
</comment>
<dbReference type="InterPro" id="IPR052374">
    <property type="entry name" value="SERAC1"/>
</dbReference>
<keyword evidence="5" id="KW-0256">Endoplasmic reticulum</keyword>